<name>A0A6P2C008_9ACTN</name>
<dbReference type="InterPro" id="IPR014293">
    <property type="entry name" value="RNA_pol_sigma70_actinobac"/>
</dbReference>
<dbReference type="Pfam" id="PF08281">
    <property type="entry name" value="Sigma70_r4_2"/>
    <property type="match status" value="1"/>
</dbReference>
<dbReference type="InterPro" id="IPR013249">
    <property type="entry name" value="RNA_pol_sigma70_r4_t2"/>
</dbReference>
<organism evidence="8 9">
    <name type="scientific">Trebonia kvetii</name>
    <dbReference type="NCBI Taxonomy" id="2480626"/>
    <lineage>
        <taxon>Bacteria</taxon>
        <taxon>Bacillati</taxon>
        <taxon>Actinomycetota</taxon>
        <taxon>Actinomycetes</taxon>
        <taxon>Streptosporangiales</taxon>
        <taxon>Treboniaceae</taxon>
        <taxon>Trebonia</taxon>
    </lineage>
</organism>
<dbReference type="GO" id="GO:0006950">
    <property type="term" value="P:response to stress"/>
    <property type="evidence" value="ECO:0007669"/>
    <property type="project" value="UniProtKB-ARBA"/>
</dbReference>
<dbReference type="EMBL" id="RPFW01000003">
    <property type="protein sequence ID" value="TVZ03816.1"/>
    <property type="molecule type" value="Genomic_DNA"/>
</dbReference>
<dbReference type="InterPro" id="IPR007627">
    <property type="entry name" value="RNA_pol_sigma70_r2"/>
</dbReference>
<feature type="domain" description="RNA polymerase sigma-70 region 2" evidence="6">
    <location>
        <begin position="22"/>
        <end position="83"/>
    </location>
</feature>
<comment type="caution">
    <text evidence="8">The sequence shown here is derived from an EMBL/GenBank/DDBJ whole genome shotgun (WGS) entry which is preliminary data.</text>
</comment>
<comment type="similarity">
    <text evidence="1">Belongs to the sigma-70 factor family. ECF subfamily.</text>
</comment>
<dbReference type="GO" id="GO:0016987">
    <property type="term" value="F:sigma factor activity"/>
    <property type="evidence" value="ECO:0007669"/>
    <property type="project" value="UniProtKB-KW"/>
</dbReference>
<dbReference type="Pfam" id="PF04542">
    <property type="entry name" value="Sigma70_r2"/>
    <property type="match status" value="1"/>
</dbReference>
<dbReference type="AlphaFoldDB" id="A0A6P2C008"/>
<dbReference type="GO" id="GO:0003677">
    <property type="term" value="F:DNA binding"/>
    <property type="evidence" value="ECO:0007669"/>
    <property type="project" value="UniProtKB-KW"/>
</dbReference>
<dbReference type="InterPro" id="IPR014284">
    <property type="entry name" value="RNA_pol_sigma-70_dom"/>
</dbReference>
<dbReference type="PANTHER" id="PTHR43133:SF59">
    <property type="entry name" value="ECF RNA POLYMERASE SIGMA FACTOR SIGR"/>
    <property type="match status" value="1"/>
</dbReference>
<gene>
    <name evidence="8" type="ORF">EAS64_15260</name>
</gene>
<dbReference type="NCBIfam" id="TIGR02947">
    <property type="entry name" value="SigH_actino"/>
    <property type="match status" value="1"/>
</dbReference>
<evidence type="ECO:0000256" key="4">
    <source>
        <dbReference type="ARBA" id="ARBA00023125"/>
    </source>
</evidence>
<dbReference type="Gene3D" id="1.10.1740.10">
    <property type="match status" value="1"/>
</dbReference>
<keyword evidence="9" id="KW-1185">Reference proteome</keyword>
<dbReference type="NCBIfam" id="TIGR02937">
    <property type="entry name" value="sigma70-ECF"/>
    <property type="match status" value="1"/>
</dbReference>
<evidence type="ECO:0000313" key="8">
    <source>
        <dbReference type="EMBL" id="TVZ03816.1"/>
    </source>
</evidence>
<feature type="domain" description="RNA polymerase sigma factor 70 region 4 type 2" evidence="7">
    <location>
        <begin position="122"/>
        <end position="173"/>
    </location>
</feature>
<reference evidence="8 9" key="1">
    <citation type="submission" date="2018-11" db="EMBL/GenBank/DDBJ databases">
        <title>Trebonia kvetii gen.nov., sp.nov., a novel acidophilic actinobacterium, and proposal of the new actinobacterial family Treboniaceae fam. nov.</title>
        <authorList>
            <person name="Rapoport D."/>
            <person name="Sagova-Mareckova M."/>
            <person name="Sedlacek I."/>
            <person name="Provaznik J."/>
            <person name="Kralova S."/>
            <person name="Pavlinic D."/>
            <person name="Benes V."/>
            <person name="Kopecky J."/>
        </authorList>
    </citation>
    <scope>NUCLEOTIDE SEQUENCE [LARGE SCALE GENOMIC DNA]</scope>
    <source>
        <strain evidence="8 9">15Tr583</strain>
    </source>
</reference>
<accession>A0A6P2C008</accession>
<dbReference type="Proteomes" id="UP000460272">
    <property type="component" value="Unassembled WGS sequence"/>
</dbReference>
<evidence type="ECO:0000256" key="5">
    <source>
        <dbReference type="ARBA" id="ARBA00023163"/>
    </source>
</evidence>
<keyword evidence="2" id="KW-0805">Transcription regulation</keyword>
<evidence type="ECO:0000256" key="2">
    <source>
        <dbReference type="ARBA" id="ARBA00023015"/>
    </source>
</evidence>
<dbReference type="PANTHER" id="PTHR43133">
    <property type="entry name" value="RNA POLYMERASE ECF-TYPE SIGMA FACTO"/>
    <property type="match status" value="1"/>
</dbReference>
<dbReference type="FunFam" id="1.10.10.10:FF:000068">
    <property type="entry name" value="RNA polymerase sigma factor"/>
    <property type="match status" value="1"/>
</dbReference>
<dbReference type="CDD" id="cd06171">
    <property type="entry name" value="Sigma70_r4"/>
    <property type="match status" value="1"/>
</dbReference>
<dbReference type="Gene3D" id="1.10.10.10">
    <property type="entry name" value="Winged helix-like DNA-binding domain superfamily/Winged helix DNA-binding domain"/>
    <property type="match status" value="1"/>
</dbReference>
<evidence type="ECO:0000259" key="7">
    <source>
        <dbReference type="Pfam" id="PF08281"/>
    </source>
</evidence>
<dbReference type="GO" id="GO:0006352">
    <property type="term" value="P:DNA-templated transcription initiation"/>
    <property type="evidence" value="ECO:0007669"/>
    <property type="project" value="InterPro"/>
</dbReference>
<protein>
    <submittedName>
        <fullName evidence="8">Sigma-70 family RNA polymerase sigma factor</fullName>
    </submittedName>
</protein>
<dbReference type="InterPro" id="IPR013325">
    <property type="entry name" value="RNA_pol_sigma_r2"/>
</dbReference>
<dbReference type="SUPFAM" id="SSF88946">
    <property type="entry name" value="Sigma2 domain of RNA polymerase sigma factors"/>
    <property type="match status" value="1"/>
</dbReference>
<dbReference type="RefSeq" id="WP_145853687.1">
    <property type="nucleotide sequence ID" value="NZ_RPFW01000003.1"/>
</dbReference>
<evidence type="ECO:0000256" key="3">
    <source>
        <dbReference type="ARBA" id="ARBA00023082"/>
    </source>
</evidence>
<sequence>MSPMEDDDSRIRFERDVVPQLSQLYPAALRMTRNPTDAEDLVQETSAKAYAAFHQFRPGTNLRAWLNRILTTTFINVYRKRRREPQQALGGDLQEWQMSADRLAPPVPSAEAEALDHMTDSDLLRALRGLPNEFRTTVYLADIEGYPYREIAEIMGTPVGTVMSRLHRGRRKIREALADSGILPAEG</sequence>
<proteinExistence type="inferred from homology"/>
<evidence type="ECO:0000313" key="9">
    <source>
        <dbReference type="Proteomes" id="UP000460272"/>
    </source>
</evidence>
<evidence type="ECO:0000259" key="6">
    <source>
        <dbReference type="Pfam" id="PF04542"/>
    </source>
</evidence>
<keyword evidence="3" id="KW-0731">Sigma factor</keyword>
<dbReference type="OrthoDB" id="9803470at2"/>
<evidence type="ECO:0000256" key="1">
    <source>
        <dbReference type="ARBA" id="ARBA00010641"/>
    </source>
</evidence>
<keyword evidence="5" id="KW-0804">Transcription</keyword>
<dbReference type="SUPFAM" id="SSF88659">
    <property type="entry name" value="Sigma3 and sigma4 domains of RNA polymerase sigma factors"/>
    <property type="match status" value="1"/>
</dbReference>
<dbReference type="InterPro" id="IPR036388">
    <property type="entry name" value="WH-like_DNA-bd_sf"/>
</dbReference>
<dbReference type="InterPro" id="IPR013324">
    <property type="entry name" value="RNA_pol_sigma_r3/r4-like"/>
</dbReference>
<dbReference type="InterPro" id="IPR039425">
    <property type="entry name" value="RNA_pol_sigma-70-like"/>
</dbReference>
<keyword evidence="4" id="KW-0238">DNA-binding</keyword>